<sequence>MQIYDIFPNSPILPFFLPFRGVGLYLLPLAGVMAVVSERKRRGDSENGAVKPPYILTLRFLLLAFRKRGYAEVFIRFMAAYLNFLEKYLAFDVRKH</sequence>
<evidence type="ECO:0000256" key="1">
    <source>
        <dbReference type="SAM" id="Phobius"/>
    </source>
</evidence>
<organism evidence="2 3">
    <name type="scientific">Alloprevotella rava</name>
    <dbReference type="NCBI Taxonomy" id="671218"/>
    <lineage>
        <taxon>Bacteria</taxon>
        <taxon>Pseudomonadati</taxon>
        <taxon>Bacteroidota</taxon>
        <taxon>Bacteroidia</taxon>
        <taxon>Bacteroidales</taxon>
        <taxon>Prevotellaceae</taxon>
        <taxon>Alloprevotella</taxon>
    </lineage>
</organism>
<evidence type="ECO:0000313" key="3">
    <source>
        <dbReference type="Proteomes" id="UP000541425"/>
    </source>
</evidence>
<feature type="transmembrane region" description="Helical" evidence="1">
    <location>
        <begin position="12"/>
        <end position="36"/>
    </location>
</feature>
<dbReference type="EMBL" id="JACICA010000003">
    <property type="protein sequence ID" value="MBB3702428.1"/>
    <property type="molecule type" value="Genomic_DNA"/>
</dbReference>
<keyword evidence="1" id="KW-0812">Transmembrane</keyword>
<keyword evidence="1" id="KW-1133">Transmembrane helix</keyword>
<proteinExistence type="predicted"/>
<dbReference type="Proteomes" id="UP000541425">
    <property type="component" value="Unassembled WGS sequence"/>
</dbReference>
<name>A0A7W5XXJ5_9BACT</name>
<protein>
    <submittedName>
        <fullName evidence="2">Uncharacterized protein</fullName>
    </submittedName>
</protein>
<reference evidence="2 3" key="1">
    <citation type="submission" date="2020-08" db="EMBL/GenBank/DDBJ databases">
        <title>Genomic Encyclopedia of Type Strains, Phase IV (KMG-IV): sequencing the most valuable type-strain genomes for metagenomic binning, comparative biology and taxonomic classification.</title>
        <authorList>
            <person name="Goeker M."/>
        </authorList>
    </citation>
    <scope>NUCLEOTIDE SEQUENCE [LARGE SCALE GENOMIC DNA]</scope>
    <source>
        <strain evidence="2 3">DSM 22548</strain>
    </source>
</reference>
<dbReference type="RefSeq" id="WP_183695401.1">
    <property type="nucleotide sequence ID" value="NZ_JACICA010000003.1"/>
</dbReference>
<dbReference type="AlphaFoldDB" id="A0A7W5XXJ5"/>
<accession>A0A7W5XXJ5</accession>
<gene>
    <name evidence="2" type="ORF">FHS60_000886</name>
</gene>
<evidence type="ECO:0000313" key="2">
    <source>
        <dbReference type="EMBL" id="MBB3702428.1"/>
    </source>
</evidence>
<keyword evidence="1" id="KW-0472">Membrane</keyword>
<comment type="caution">
    <text evidence="2">The sequence shown here is derived from an EMBL/GenBank/DDBJ whole genome shotgun (WGS) entry which is preliminary data.</text>
</comment>